<dbReference type="Pfam" id="PF06585">
    <property type="entry name" value="JHBP"/>
    <property type="match status" value="1"/>
</dbReference>
<dbReference type="GO" id="GO:0005615">
    <property type="term" value="C:extracellular space"/>
    <property type="evidence" value="ECO:0007669"/>
    <property type="project" value="TreeGrafter"/>
</dbReference>
<reference evidence="4" key="2">
    <citation type="submission" date="2025-04" db="UniProtKB">
        <authorList>
            <consortium name="RefSeq"/>
        </authorList>
    </citation>
    <scope>IDENTIFICATION</scope>
    <source>
        <tissue evidence="4">Whole body</tissue>
    </source>
</reference>
<dbReference type="PANTHER" id="PTHR11008">
    <property type="entry name" value="PROTEIN TAKEOUT-LIKE PROTEIN"/>
    <property type="match status" value="1"/>
</dbReference>
<organism evidence="2">
    <name type="scientific">Sipha flava</name>
    <name type="common">yellow sugarcane aphid</name>
    <dbReference type="NCBI Taxonomy" id="143950"/>
    <lineage>
        <taxon>Eukaryota</taxon>
        <taxon>Metazoa</taxon>
        <taxon>Ecdysozoa</taxon>
        <taxon>Arthropoda</taxon>
        <taxon>Hexapoda</taxon>
        <taxon>Insecta</taxon>
        <taxon>Pterygota</taxon>
        <taxon>Neoptera</taxon>
        <taxon>Paraneoptera</taxon>
        <taxon>Hemiptera</taxon>
        <taxon>Sternorrhyncha</taxon>
        <taxon>Aphidomorpha</taxon>
        <taxon>Aphidoidea</taxon>
        <taxon>Aphididae</taxon>
        <taxon>Sipha</taxon>
    </lineage>
</organism>
<proteinExistence type="predicted"/>
<evidence type="ECO:0000313" key="3">
    <source>
        <dbReference type="Proteomes" id="UP000694846"/>
    </source>
</evidence>
<dbReference type="Proteomes" id="UP000694846">
    <property type="component" value="Unplaced"/>
</dbReference>
<dbReference type="SMART" id="SM00700">
    <property type="entry name" value="JHBP"/>
    <property type="match status" value="1"/>
</dbReference>
<sequence>MFTKRFIIAFALYALSLDKTSAKPFIDGLKPCKRSDPKLEECLLNILKQAKPQLIRGNPQFNLPPLDPVHIPRISIGRSMQDINVTGDLFNLIANGTKSVTAKAFKVNLIKHTWDIELEIPLIMFITDFDLNVTLKALPKPIVDEGQCTGKISNSVLRLHSDTDSSDDKIKLKSVKINLNLGDVEINIIKSQNPALAQFLSKILKRNKRMVLDLVTPIVEDSAEKLLLRHGNSILSTMQITDLLAD</sequence>
<evidence type="ECO:0000313" key="4">
    <source>
        <dbReference type="RefSeq" id="XP_025408298.1"/>
    </source>
</evidence>
<reference evidence="2" key="1">
    <citation type="submission" date="2018-04" db="EMBL/GenBank/DDBJ databases">
        <title>Transcriptome assembly of Sipha flava.</title>
        <authorList>
            <person name="Scully E.D."/>
            <person name="Geib S.M."/>
            <person name="Palmer N.A."/>
            <person name="Koch K."/>
            <person name="Bradshaw J."/>
            <person name="Heng-Moss T."/>
            <person name="Sarath G."/>
        </authorList>
    </citation>
    <scope>NUCLEOTIDE SEQUENCE</scope>
</reference>
<feature type="signal peptide" evidence="1">
    <location>
        <begin position="1"/>
        <end position="22"/>
    </location>
</feature>
<evidence type="ECO:0000313" key="2">
    <source>
        <dbReference type="EMBL" id="MBY72999.1"/>
    </source>
</evidence>
<dbReference type="GeneID" id="112682050"/>
<dbReference type="AlphaFoldDB" id="A0A2S2Q5J5"/>
<keyword evidence="1" id="KW-0732">Signal</keyword>
<dbReference type="Gene3D" id="3.15.10.30">
    <property type="entry name" value="Haemolymph juvenile hormone binding protein"/>
    <property type="match status" value="1"/>
</dbReference>
<dbReference type="RefSeq" id="XP_025408298.1">
    <property type="nucleotide sequence ID" value="XM_025552513.1"/>
</dbReference>
<dbReference type="OrthoDB" id="8191090at2759"/>
<dbReference type="PANTHER" id="PTHR11008:SF41">
    <property type="entry name" value="RE70318P"/>
    <property type="match status" value="1"/>
</dbReference>
<name>A0A2S2Q5J5_9HEMI</name>
<dbReference type="InterPro" id="IPR038606">
    <property type="entry name" value="To_sf"/>
</dbReference>
<protein>
    <submittedName>
        <fullName evidence="4">Uncharacterized protein LOC112682050</fullName>
    </submittedName>
</protein>
<gene>
    <name evidence="4" type="primary">LOC112682050</name>
    <name evidence="2" type="ORF">g.33942</name>
</gene>
<accession>A0A2S2Q5J5</accession>
<dbReference type="EMBL" id="GGMS01003796">
    <property type="protein sequence ID" value="MBY72999.1"/>
    <property type="molecule type" value="Transcribed_RNA"/>
</dbReference>
<dbReference type="InterPro" id="IPR010562">
    <property type="entry name" value="Haemolymph_juvenile_hormone-bd"/>
</dbReference>
<keyword evidence="3" id="KW-1185">Reference proteome</keyword>
<feature type="chain" id="PRO_5044579035" evidence="1">
    <location>
        <begin position="23"/>
        <end position="246"/>
    </location>
</feature>
<evidence type="ECO:0000256" key="1">
    <source>
        <dbReference type="SAM" id="SignalP"/>
    </source>
</evidence>